<dbReference type="SUPFAM" id="SSF56801">
    <property type="entry name" value="Acetyl-CoA synthetase-like"/>
    <property type="match status" value="1"/>
</dbReference>
<sequence>MITNVLEYFEESVNRFPDKTAVADVEHHYTYGELADLAKRLASCLLARFPARRRPIAVLIDRNAESLLAFTGILYSGNFYVPVAQSLPPKRIAMMMETLNPVCVVGPSNYLDQYREMGLRIPTLSLEEGILHPIHSAALAKIRRTHLDTDPLYAIFTSGSTGVPKSVAVCHRSVVDLVEQFASVFGFSHDEVFANQAPFDFDVSVKDIYNAWKCGGTMEIIPQSMFVMPKNLVSHMNERKVTTIIWAVSALNILYNFKVLDYEVPKYLNKIMFSGEVMPMKVLNYWKSILPDAMYVNLYGPTEITCNCTYYICDREFANTEVLPIGQAFPNTEILLLDESLKPVSAGETGEICVRGTCLALGYYNNAESTRQAFCQNPLNPWYPELIYRTGDMGRVGNDGLLYFAARKDAQIKHMGHRIELPEIEATANALEYIENCCCLYDKGTSRILFFYQAKEPCDSQILKDLMQYLPKFMCPNKLIHLTSMPMNKHGKIDRVLLRNTYIEEDKRL</sequence>
<feature type="domain" description="AMP-dependent synthetase/ligase" evidence="1">
    <location>
        <begin position="9"/>
        <end position="364"/>
    </location>
</feature>
<dbReference type="InterPro" id="IPR045851">
    <property type="entry name" value="AMP-bd_C_sf"/>
</dbReference>
<dbReference type="PANTHER" id="PTHR45527">
    <property type="entry name" value="NONRIBOSOMAL PEPTIDE SYNTHETASE"/>
    <property type="match status" value="1"/>
</dbReference>
<dbReference type="CDD" id="cd05930">
    <property type="entry name" value="A_NRPS"/>
    <property type="match status" value="1"/>
</dbReference>
<dbReference type="Gene3D" id="3.30.300.30">
    <property type="match status" value="1"/>
</dbReference>
<protein>
    <submittedName>
        <fullName evidence="2">Amino acid adenylation domain-containing protein</fullName>
    </submittedName>
</protein>
<proteinExistence type="predicted"/>
<dbReference type="GO" id="GO:0043041">
    <property type="term" value="P:amino acid activation for nonribosomal peptide biosynthetic process"/>
    <property type="evidence" value="ECO:0007669"/>
    <property type="project" value="TreeGrafter"/>
</dbReference>
<comment type="caution">
    <text evidence="2">The sequence shown here is derived from an EMBL/GenBank/DDBJ whole genome shotgun (WGS) entry which is preliminary data.</text>
</comment>
<gene>
    <name evidence="2" type="ORF">IAB26_02895</name>
</gene>
<dbReference type="GO" id="GO:0044550">
    <property type="term" value="P:secondary metabolite biosynthetic process"/>
    <property type="evidence" value="ECO:0007669"/>
    <property type="project" value="TreeGrafter"/>
</dbReference>
<reference evidence="2" key="2">
    <citation type="journal article" date="2021" name="PeerJ">
        <title>Extensive microbial diversity within the chicken gut microbiome revealed by metagenomics and culture.</title>
        <authorList>
            <person name="Gilroy R."/>
            <person name="Ravi A."/>
            <person name="Getino M."/>
            <person name="Pursley I."/>
            <person name="Horton D.L."/>
            <person name="Alikhan N.F."/>
            <person name="Baker D."/>
            <person name="Gharbi K."/>
            <person name="Hall N."/>
            <person name="Watson M."/>
            <person name="Adriaenssens E.M."/>
            <person name="Foster-Nyarko E."/>
            <person name="Jarju S."/>
            <person name="Secka A."/>
            <person name="Antonio M."/>
            <person name="Oren A."/>
            <person name="Chaudhuri R.R."/>
            <person name="La Ragione R."/>
            <person name="Hildebrand F."/>
            <person name="Pallen M.J."/>
        </authorList>
    </citation>
    <scope>NUCLEOTIDE SEQUENCE</scope>
    <source>
        <strain evidence="2">ChiSjej3B21-11622</strain>
    </source>
</reference>
<name>A0A9D0ZTQ6_9FIRM</name>
<dbReference type="GO" id="GO:0005737">
    <property type="term" value="C:cytoplasm"/>
    <property type="evidence" value="ECO:0007669"/>
    <property type="project" value="TreeGrafter"/>
</dbReference>
<dbReference type="GO" id="GO:0031177">
    <property type="term" value="F:phosphopantetheine binding"/>
    <property type="evidence" value="ECO:0007669"/>
    <property type="project" value="TreeGrafter"/>
</dbReference>
<dbReference type="Gene3D" id="3.40.50.12780">
    <property type="entry name" value="N-terminal domain of ligase-like"/>
    <property type="match status" value="1"/>
</dbReference>
<dbReference type="AlphaFoldDB" id="A0A9D0ZTQ6"/>
<dbReference type="Proteomes" id="UP000886886">
    <property type="component" value="Unassembled WGS sequence"/>
</dbReference>
<dbReference type="EMBL" id="DVFT01000039">
    <property type="protein sequence ID" value="HIQ95487.1"/>
    <property type="molecule type" value="Genomic_DNA"/>
</dbReference>
<evidence type="ECO:0000259" key="1">
    <source>
        <dbReference type="Pfam" id="PF00501"/>
    </source>
</evidence>
<dbReference type="Pfam" id="PF00501">
    <property type="entry name" value="AMP-binding"/>
    <property type="match status" value="1"/>
</dbReference>
<evidence type="ECO:0000313" key="3">
    <source>
        <dbReference type="Proteomes" id="UP000886886"/>
    </source>
</evidence>
<dbReference type="NCBIfam" id="TIGR01733">
    <property type="entry name" value="AA-adenyl-dom"/>
    <property type="match status" value="1"/>
</dbReference>
<accession>A0A9D0ZTQ6</accession>
<dbReference type="InterPro" id="IPR000873">
    <property type="entry name" value="AMP-dep_synth/lig_dom"/>
</dbReference>
<dbReference type="InterPro" id="IPR042099">
    <property type="entry name" value="ANL_N_sf"/>
</dbReference>
<reference evidence="2" key="1">
    <citation type="submission" date="2020-10" db="EMBL/GenBank/DDBJ databases">
        <authorList>
            <person name="Gilroy R."/>
        </authorList>
    </citation>
    <scope>NUCLEOTIDE SEQUENCE</scope>
    <source>
        <strain evidence="2">ChiSjej3B21-11622</strain>
    </source>
</reference>
<dbReference type="InterPro" id="IPR010071">
    <property type="entry name" value="AA_adenyl_dom"/>
</dbReference>
<evidence type="ECO:0000313" key="2">
    <source>
        <dbReference type="EMBL" id="HIQ95487.1"/>
    </source>
</evidence>
<organism evidence="2 3">
    <name type="scientific">Candidatus Limivivens merdigallinarum</name>
    <dbReference type="NCBI Taxonomy" id="2840859"/>
    <lineage>
        <taxon>Bacteria</taxon>
        <taxon>Bacillati</taxon>
        <taxon>Bacillota</taxon>
        <taxon>Clostridia</taxon>
        <taxon>Lachnospirales</taxon>
        <taxon>Lachnospiraceae</taxon>
        <taxon>Lachnospiraceae incertae sedis</taxon>
        <taxon>Candidatus Limivivens</taxon>
    </lineage>
</organism>
<dbReference type="PANTHER" id="PTHR45527:SF1">
    <property type="entry name" value="FATTY ACID SYNTHASE"/>
    <property type="match status" value="1"/>
</dbReference>